<name>A0A0C2DQT0_9BILA</name>
<sequence>MQARKIRYDVTGLSETSRHQPLNATFDTGEELFLETCHSRRVGVLVNTNLVMNIDSFQQLTIRIGRLRLRRCGSIAALTIFAAFAPTSSYNEERVEKWSPKPIISLNLFTLTAGFWEDAVVGNIDEEYGRFVQHFRDNGKEYEGLRATKKRLSYEIPQLILQGEAARAAGSYQLTSELAKRCKMKKTKNTRLRAHLFNTTVLPAFTYALETQALRKQDENAVNVVERSIERMVLGITRFTQLRAGIRSCTLRQQSEIRNAAAYPKSSMIRWAVHVVHLGDNRCTRSVSDWTPRNFKRTTGPPTRWSDFLTKSFNGRYNALGVP</sequence>
<keyword evidence="2" id="KW-1185">Reference proteome</keyword>
<gene>
    <name evidence="1" type="ORF">ANCDUO_04608</name>
</gene>
<organism evidence="1 2">
    <name type="scientific">Ancylostoma duodenale</name>
    <dbReference type="NCBI Taxonomy" id="51022"/>
    <lineage>
        <taxon>Eukaryota</taxon>
        <taxon>Metazoa</taxon>
        <taxon>Ecdysozoa</taxon>
        <taxon>Nematoda</taxon>
        <taxon>Chromadorea</taxon>
        <taxon>Rhabditida</taxon>
        <taxon>Rhabditina</taxon>
        <taxon>Rhabditomorpha</taxon>
        <taxon>Strongyloidea</taxon>
        <taxon>Ancylostomatidae</taxon>
        <taxon>Ancylostomatinae</taxon>
        <taxon>Ancylostoma</taxon>
    </lineage>
</organism>
<reference evidence="1 2" key="1">
    <citation type="submission" date="2013-12" db="EMBL/GenBank/DDBJ databases">
        <title>Draft genome of the parsitic nematode Ancylostoma duodenale.</title>
        <authorList>
            <person name="Mitreva M."/>
        </authorList>
    </citation>
    <scope>NUCLEOTIDE SEQUENCE [LARGE SCALE GENOMIC DNA]</scope>
    <source>
        <strain evidence="1 2">Zhejiang</strain>
    </source>
</reference>
<evidence type="ECO:0000313" key="1">
    <source>
        <dbReference type="EMBL" id="KIH65072.1"/>
    </source>
</evidence>
<dbReference type="EMBL" id="KN727725">
    <property type="protein sequence ID" value="KIH65072.1"/>
    <property type="molecule type" value="Genomic_DNA"/>
</dbReference>
<dbReference type="Proteomes" id="UP000054047">
    <property type="component" value="Unassembled WGS sequence"/>
</dbReference>
<evidence type="ECO:0000313" key="2">
    <source>
        <dbReference type="Proteomes" id="UP000054047"/>
    </source>
</evidence>
<protein>
    <submittedName>
        <fullName evidence="1">Uncharacterized protein</fullName>
    </submittedName>
</protein>
<dbReference type="AlphaFoldDB" id="A0A0C2DQT0"/>
<accession>A0A0C2DQT0</accession>
<proteinExistence type="predicted"/>
<dbReference type="OrthoDB" id="6752912at2759"/>